<evidence type="ECO:0000313" key="3">
    <source>
        <dbReference type="Proteomes" id="UP001437256"/>
    </source>
</evidence>
<comment type="caution">
    <text evidence="2">The sequence shown here is derived from an EMBL/GenBank/DDBJ whole genome shotgun (WGS) entry which is preliminary data.</text>
</comment>
<evidence type="ECO:0000313" key="2">
    <source>
        <dbReference type="EMBL" id="KAL0062276.1"/>
    </source>
</evidence>
<reference evidence="2 3" key="1">
    <citation type="submission" date="2024-05" db="EMBL/GenBank/DDBJ databases">
        <title>A draft genome resource for the thread blight pathogen Marasmius tenuissimus strain MS-2.</title>
        <authorList>
            <person name="Yulfo-Soto G.E."/>
            <person name="Baruah I.K."/>
            <person name="Amoako-Attah I."/>
            <person name="Bukari Y."/>
            <person name="Meinhardt L.W."/>
            <person name="Bailey B.A."/>
            <person name="Cohen S.P."/>
        </authorList>
    </citation>
    <scope>NUCLEOTIDE SEQUENCE [LARGE SCALE GENOMIC DNA]</scope>
    <source>
        <strain evidence="2 3">MS-2</strain>
    </source>
</reference>
<feature type="coiled-coil region" evidence="1">
    <location>
        <begin position="7"/>
        <end position="38"/>
    </location>
</feature>
<organism evidence="2 3">
    <name type="scientific">Marasmius tenuissimus</name>
    <dbReference type="NCBI Taxonomy" id="585030"/>
    <lineage>
        <taxon>Eukaryota</taxon>
        <taxon>Fungi</taxon>
        <taxon>Dikarya</taxon>
        <taxon>Basidiomycota</taxon>
        <taxon>Agaricomycotina</taxon>
        <taxon>Agaricomycetes</taxon>
        <taxon>Agaricomycetidae</taxon>
        <taxon>Agaricales</taxon>
        <taxon>Marasmiineae</taxon>
        <taxon>Marasmiaceae</taxon>
        <taxon>Marasmius</taxon>
    </lineage>
</organism>
<sequence>MIEKTWLVEADAALKNALKEFEDLAKAAARRRASLKRKEASNRALDEETVERLYQECSTGRENAGLLTRALIRATSATLSTRDNPIQDLHSRCTASLELISQRLPWAILRAESAAGGRGLDSSDEEDLLNDLLFAQEVLKGAMQQCEEQGVS</sequence>
<keyword evidence="1" id="KW-0175">Coiled coil</keyword>
<protein>
    <submittedName>
        <fullName evidence="2">Uncharacterized protein</fullName>
    </submittedName>
</protein>
<dbReference type="Proteomes" id="UP001437256">
    <property type="component" value="Unassembled WGS sequence"/>
</dbReference>
<gene>
    <name evidence="2" type="ORF">AAF712_010845</name>
</gene>
<name>A0ABR2ZL23_9AGAR</name>
<proteinExistence type="predicted"/>
<dbReference type="EMBL" id="JBBXMP010000109">
    <property type="protein sequence ID" value="KAL0062276.1"/>
    <property type="molecule type" value="Genomic_DNA"/>
</dbReference>
<keyword evidence="3" id="KW-1185">Reference proteome</keyword>
<accession>A0ABR2ZL23</accession>
<evidence type="ECO:0000256" key="1">
    <source>
        <dbReference type="SAM" id="Coils"/>
    </source>
</evidence>